<dbReference type="Gene3D" id="3.80.10.10">
    <property type="entry name" value="Ribonuclease Inhibitor"/>
    <property type="match status" value="1"/>
</dbReference>
<dbReference type="SMART" id="SM00364">
    <property type="entry name" value="LRR_BAC"/>
    <property type="match status" value="3"/>
</dbReference>
<evidence type="ECO:0000256" key="2">
    <source>
        <dbReference type="ARBA" id="ARBA00022737"/>
    </source>
</evidence>
<protein>
    <submittedName>
        <fullName evidence="4">Leucine rich repeat containing 2</fullName>
    </submittedName>
</protein>
<dbReference type="STRING" id="8081.ENSPREP00000025951"/>
<dbReference type="PRINTS" id="PR00019">
    <property type="entry name" value="LEURICHRPT"/>
</dbReference>
<dbReference type="InterPro" id="IPR050216">
    <property type="entry name" value="LRR_domain-containing"/>
</dbReference>
<accession>A0A3P9PVP1</accession>
<evidence type="ECO:0000313" key="5">
    <source>
        <dbReference type="Proteomes" id="UP000242638"/>
    </source>
</evidence>
<dbReference type="InterPro" id="IPR032675">
    <property type="entry name" value="LRR_dom_sf"/>
</dbReference>
<proteinExistence type="predicted"/>
<dbReference type="OMA" id="PIDNTQC"/>
<evidence type="ECO:0000256" key="1">
    <source>
        <dbReference type="ARBA" id="ARBA00022614"/>
    </source>
</evidence>
<organism evidence="4 5">
    <name type="scientific">Poecilia reticulata</name>
    <name type="common">Guppy</name>
    <name type="synonym">Acanthophacelus reticulatus</name>
    <dbReference type="NCBI Taxonomy" id="8081"/>
    <lineage>
        <taxon>Eukaryota</taxon>
        <taxon>Metazoa</taxon>
        <taxon>Chordata</taxon>
        <taxon>Craniata</taxon>
        <taxon>Vertebrata</taxon>
        <taxon>Euteleostomi</taxon>
        <taxon>Actinopterygii</taxon>
        <taxon>Neopterygii</taxon>
        <taxon>Teleostei</taxon>
        <taxon>Neoteleostei</taxon>
        <taxon>Acanthomorphata</taxon>
        <taxon>Ovalentaria</taxon>
        <taxon>Atherinomorphae</taxon>
        <taxon>Cyprinodontiformes</taxon>
        <taxon>Poeciliidae</taxon>
        <taxon>Poeciliinae</taxon>
        <taxon>Poecilia</taxon>
    </lineage>
</organism>
<keyword evidence="1" id="KW-0433">Leucine-rich repeat</keyword>
<reference evidence="4" key="3">
    <citation type="submission" date="2025-09" db="UniProtKB">
        <authorList>
            <consortium name="Ensembl"/>
        </authorList>
    </citation>
    <scope>IDENTIFICATION</scope>
    <source>
        <strain evidence="4">Guanapo</strain>
    </source>
</reference>
<dbReference type="InterPro" id="IPR003591">
    <property type="entry name" value="Leu-rich_rpt_typical-subtyp"/>
</dbReference>
<dbReference type="PROSITE" id="PS51450">
    <property type="entry name" value="LRR"/>
    <property type="match status" value="1"/>
</dbReference>
<feature type="region of interest" description="Disordered" evidence="3">
    <location>
        <begin position="32"/>
        <end position="83"/>
    </location>
</feature>
<dbReference type="SMART" id="SM00369">
    <property type="entry name" value="LRR_TYP"/>
    <property type="match status" value="5"/>
</dbReference>
<dbReference type="PANTHER" id="PTHR48051">
    <property type="match status" value="1"/>
</dbReference>
<evidence type="ECO:0000256" key="3">
    <source>
        <dbReference type="SAM" id="MobiDB-lite"/>
    </source>
</evidence>
<dbReference type="AlphaFoldDB" id="A0A3P9PVP1"/>
<dbReference type="Ensembl" id="ENSPRET00000026209.1">
    <property type="protein sequence ID" value="ENSPREP00000025951.1"/>
    <property type="gene ID" value="ENSPREG00000017525.1"/>
</dbReference>
<keyword evidence="5" id="KW-1185">Reference proteome</keyword>
<dbReference type="GO" id="GO:0005737">
    <property type="term" value="C:cytoplasm"/>
    <property type="evidence" value="ECO:0007669"/>
    <property type="project" value="TreeGrafter"/>
</dbReference>
<dbReference type="SUPFAM" id="SSF52058">
    <property type="entry name" value="L domain-like"/>
    <property type="match status" value="1"/>
</dbReference>
<dbReference type="Bgee" id="ENSPREG00000017525">
    <property type="expression patterns" value="Expressed in head and 1 other cell type or tissue"/>
</dbReference>
<reference evidence="5" key="1">
    <citation type="submission" date="2013-11" db="EMBL/GenBank/DDBJ databases">
        <title>The genomic landscape of the Guanapo guppy.</title>
        <authorList>
            <person name="Kuenstner A."/>
            <person name="Dreyer C."/>
        </authorList>
    </citation>
    <scope>NUCLEOTIDE SEQUENCE</scope>
    <source>
        <strain evidence="5">Guanapo</strain>
    </source>
</reference>
<dbReference type="Pfam" id="PF13855">
    <property type="entry name" value="LRR_8"/>
    <property type="match status" value="2"/>
</dbReference>
<dbReference type="Proteomes" id="UP000242638">
    <property type="component" value="Unassembled WGS sequence"/>
</dbReference>
<sequence length="328" mass="36876">MGPNKKLDVPVYDLSAVRGIWEVRVKKYRTRQKKEQQRVENSALARRPAGRGTSGLEGPDLPAGRRSLAGEFPHSQGKGTGSVMCEGTVLQDFPRELQWTTYLQEWHVRRTRIRQLPDFLALFTQLTVLEIPRNLIADLPPQIGKLAALRRLNVGYNRLSKVPPELGDCEKLERLELAGNLSLSELPFELSSLKQLVHLDISENRFASIPICALRMSRLQLLDLSNNQLSDLPQDMDRLQELSTLFVHHNSLSYLPVCLANISSLQMVVASGDALTCVPTKLCNDPEIKEQEVKDGSEKEFMEAYISTLKDRDTVPFSTTKVSISCLL</sequence>
<dbReference type="PANTHER" id="PTHR48051:SF16">
    <property type="entry name" value="LEUCINE-RICH REPEAT-CONTAINING PROTEIN 2"/>
    <property type="match status" value="1"/>
</dbReference>
<reference evidence="4" key="2">
    <citation type="submission" date="2025-08" db="UniProtKB">
        <authorList>
            <consortium name="Ensembl"/>
        </authorList>
    </citation>
    <scope>IDENTIFICATION</scope>
    <source>
        <strain evidence="4">Guanapo</strain>
    </source>
</reference>
<name>A0A3P9PVP1_POERE</name>
<evidence type="ECO:0000313" key="4">
    <source>
        <dbReference type="Ensembl" id="ENSPREP00000025951.1"/>
    </source>
</evidence>
<dbReference type="InterPro" id="IPR001611">
    <property type="entry name" value="Leu-rich_rpt"/>
</dbReference>
<dbReference type="GeneTree" id="ENSGT00940000154960"/>
<keyword evidence="2" id="KW-0677">Repeat</keyword>